<name>A0A090AHZ2_9GAMM</name>
<organism evidence="1 2">
    <name type="scientific">Thioploca ingrica</name>
    <dbReference type="NCBI Taxonomy" id="40754"/>
    <lineage>
        <taxon>Bacteria</taxon>
        <taxon>Pseudomonadati</taxon>
        <taxon>Pseudomonadota</taxon>
        <taxon>Gammaproteobacteria</taxon>
        <taxon>Thiotrichales</taxon>
        <taxon>Thiotrichaceae</taxon>
        <taxon>Thioploca</taxon>
    </lineage>
</organism>
<reference evidence="1 2" key="1">
    <citation type="journal article" date="2014" name="ISME J.">
        <title>Ecophysiology of Thioploca ingrica as revealed by the complete genome sequence supplemented with proteomic evidence.</title>
        <authorList>
            <person name="Kojima H."/>
            <person name="Ogura Y."/>
            <person name="Yamamoto N."/>
            <person name="Togashi T."/>
            <person name="Mori H."/>
            <person name="Watanabe T."/>
            <person name="Nemoto F."/>
            <person name="Kurokawa K."/>
            <person name="Hayashi T."/>
            <person name="Fukui M."/>
        </authorList>
    </citation>
    <scope>NUCLEOTIDE SEQUENCE [LARGE SCALE GENOMIC DNA]</scope>
</reference>
<evidence type="ECO:0000313" key="1">
    <source>
        <dbReference type="EMBL" id="BAP54375.1"/>
    </source>
</evidence>
<gene>
    <name evidence="1" type="ORF">THII_0078</name>
</gene>
<dbReference type="KEGG" id="tig:THII_0078"/>
<accession>A0A090AHZ2</accession>
<protein>
    <submittedName>
        <fullName evidence="1">Uncharacterized protein</fullName>
    </submittedName>
</protein>
<sequence length="80" mass="9099">MRWSIRGKYPAQMTAYVQDSPGVRAWVTKLSVAHKLPLKPIGQLVEDLYGYDLNRATIEPILLPGYELAEAIERHPRVPL</sequence>
<dbReference type="Proteomes" id="UP000031623">
    <property type="component" value="Chromosome"/>
</dbReference>
<dbReference type="HOGENOM" id="CLU_2774647_0_0_6"/>
<dbReference type="AlphaFoldDB" id="A0A090AHZ2"/>
<proteinExistence type="predicted"/>
<dbReference type="EMBL" id="AP014633">
    <property type="protein sequence ID" value="BAP54375.1"/>
    <property type="molecule type" value="Genomic_DNA"/>
</dbReference>
<evidence type="ECO:0000313" key="2">
    <source>
        <dbReference type="Proteomes" id="UP000031623"/>
    </source>
</evidence>
<keyword evidence="2" id="KW-1185">Reference proteome</keyword>